<dbReference type="AlphaFoldDB" id="A0A1X2GW70"/>
<comment type="caution">
    <text evidence="1">The sequence shown here is derived from an EMBL/GenBank/DDBJ whole genome shotgun (WGS) entry which is preliminary data.</text>
</comment>
<evidence type="ECO:0000313" key="1">
    <source>
        <dbReference type="EMBL" id="ORX62250.1"/>
    </source>
</evidence>
<dbReference type="Proteomes" id="UP000242146">
    <property type="component" value="Unassembled WGS sequence"/>
</dbReference>
<evidence type="ECO:0000313" key="2">
    <source>
        <dbReference type="Proteomes" id="UP000242146"/>
    </source>
</evidence>
<accession>A0A1X2GW70</accession>
<dbReference type="EMBL" id="MCGT01000002">
    <property type="protein sequence ID" value="ORX62250.1"/>
    <property type="molecule type" value="Genomic_DNA"/>
</dbReference>
<reference evidence="1 2" key="1">
    <citation type="submission" date="2016-07" db="EMBL/GenBank/DDBJ databases">
        <title>Pervasive Adenine N6-methylation of Active Genes in Fungi.</title>
        <authorList>
            <consortium name="DOE Joint Genome Institute"/>
            <person name="Mondo S.J."/>
            <person name="Dannebaum R.O."/>
            <person name="Kuo R.C."/>
            <person name="Labutti K."/>
            <person name="Haridas S."/>
            <person name="Kuo A."/>
            <person name="Salamov A."/>
            <person name="Ahrendt S.R."/>
            <person name="Lipzen A."/>
            <person name="Sullivan W."/>
            <person name="Andreopoulos W.B."/>
            <person name="Clum A."/>
            <person name="Lindquist E."/>
            <person name="Daum C."/>
            <person name="Ramamoorthy G.K."/>
            <person name="Gryganskyi A."/>
            <person name="Culley D."/>
            <person name="Magnuson J.K."/>
            <person name="James T.Y."/>
            <person name="O'Malley M.A."/>
            <person name="Stajich J.E."/>
            <person name="Spatafora J.W."/>
            <person name="Visel A."/>
            <person name="Grigoriev I.V."/>
        </authorList>
    </citation>
    <scope>NUCLEOTIDE SEQUENCE [LARGE SCALE GENOMIC DNA]</scope>
    <source>
        <strain evidence="1 2">NRRL 3301</strain>
    </source>
</reference>
<protein>
    <submittedName>
        <fullName evidence="1">Uncharacterized protein</fullName>
    </submittedName>
</protein>
<dbReference type="OrthoDB" id="2265273at2759"/>
<name>A0A1X2GW70_9FUNG</name>
<keyword evidence="2" id="KW-1185">Reference proteome</keyword>
<organism evidence="1 2">
    <name type="scientific">Hesseltinella vesiculosa</name>
    <dbReference type="NCBI Taxonomy" id="101127"/>
    <lineage>
        <taxon>Eukaryota</taxon>
        <taxon>Fungi</taxon>
        <taxon>Fungi incertae sedis</taxon>
        <taxon>Mucoromycota</taxon>
        <taxon>Mucoromycotina</taxon>
        <taxon>Mucoromycetes</taxon>
        <taxon>Mucorales</taxon>
        <taxon>Cunninghamellaceae</taxon>
        <taxon>Hesseltinella</taxon>
    </lineage>
</organism>
<dbReference type="Pfam" id="PF15011">
    <property type="entry name" value="CA109-like"/>
    <property type="match status" value="1"/>
</dbReference>
<proteinExistence type="predicted"/>
<sequence length="215" mass="24893">MQHQEIALRKSVMQLLTRAEKLCQSWDVYQSKTLNLLHTVHNLDQQRALTLDNATDKLQHTLLIDEPHFLFKQTCRYESALKQLDVFFKSTWQALMDDWEKLEHEANHTFIKFNASCPPTSKPVPLSSQALIQVASVSPSQAQQWIQTLKSHYASQFHTKRMLLLDLTASEHPMPLDTLLTQWSHQSYLHHLSLPTLLSERILLYKQIKAAIEAA</sequence>
<dbReference type="InterPro" id="IPR029159">
    <property type="entry name" value="CA109-like"/>
</dbReference>
<gene>
    <name evidence="1" type="ORF">DM01DRAFT_1403930</name>
</gene>